<dbReference type="InterPro" id="IPR001279">
    <property type="entry name" value="Metallo-B-lactamas"/>
</dbReference>
<dbReference type="SUPFAM" id="SSF56281">
    <property type="entry name" value="Metallo-hydrolase/oxidoreductase"/>
    <property type="match status" value="1"/>
</dbReference>
<dbReference type="Proteomes" id="UP001385809">
    <property type="component" value="Unassembled WGS sequence"/>
</dbReference>
<dbReference type="RefSeq" id="WP_337697553.1">
    <property type="nucleotide sequence ID" value="NZ_JBBEGN010000017.1"/>
</dbReference>
<dbReference type="PANTHER" id="PTHR43546">
    <property type="entry name" value="UPF0173 METAL-DEPENDENT HYDROLASE MJ1163-RELATED"/>
    <property type="match status" value="1"/>
</dbReference>
<comment type="caution">
    <text evidence="2">The sequence shown here is derived from an EMBL/GenBank/DDBJ whole genome shotgun (WGS) entry which is preliminary data.</text>
</comment>
<evidence type="ECO:0000259" key="1">
    <source>
        <dbReference type="Pfam" id="PF12706"/>
    </source>
</evidence>
<keyword evidence="3" id="KW-1185">Reference proteome</keyword>
<organism evidence="2 3">
    <name type="scientific">Actinomycetospora aurantiaca</name>
    <dbReference type="NCBI Taxonomy" id="3129233"/>
    <lineage>
        <taxon>Bacteria</taxon>
        <taxon>Bacillati</taxon>
        <taxon>Actinomycetota</taxon>
        <taxon>Actinomycetes</taxon>
        <taxon>Pseudonocardiales</taxon>
        <taxon>Pseudonocardiaceae</taxon>
        <taxon>Actinomycetospora</taxon>
    </lineage>
</organism>
<dbReference type="PANTHER" id="PTHR43546:SF7">
    <property type="entry name" value="METALLO-BETA-LACTAMASE DOMAIN-CONTAINING PROTEIN"/>
    <property type="match status" value="1"/>
</dbReference>
<feature type="domain" description="Metallo-beta-lactamase" evidence="1">
    <location>
        <begin position="27"/>
        <end position="233"/>
    </location>
</feature>
<dbReference type="InterPro" id="IPR050114">
    <property type="entry name" value="UPF0173_UPF0282_UlaG_hydrolase"/>
</dbReference>
<dbReference type="InterPro" id="IPR036866">
    <property type="entry name" value="RibonucZ/Hydroxyglut_hydro"/>
</dbReference>
<proteinExistence type="predicted"/>
<reference evidence="2 3" key="1">
    <citation type="submission" date="2024-03" db="EMBL/GenBank/DDBJ databases">
        <title>Actinomycetospora sp. OC33-EN08, a novel actinomycete isolated from wild orchid (Aerides multiflora).</title>
        <authorList>
            <person name="Suriyachadkun C."/>
        </authorList>
    </citation>
    <scope>NUCLEOTIDE SEQUENCE [LARGE SCALE GENOMIC DNA]</scope>
    <source>
        <strain evidence="2 3">OC33-EN08</strain>
    </source>
</reference>
<dbReference type="Gene3D" id="3.60.15.10">
    <property type="entry name" value="Ribonuclease Z/Hydroxyacylglutathione hydrolase-like"/>
    <property type="match status" value="1"/>
</dbReference>
<evidence type="ECO:0000313" key="2">
    <source>
        <dbReference type="EMBL" id="MEJ2870981.1"/>
    </source>
</evidence>
<gene>
    <name evidence="2" type="ORF">WCD74_24675</name>
</gene>
<dbReference type="EMBL" id="JBBEGN010000017">
    <property type="protein sequence ID" value="MEJ2870981.1"/>
    <property type="molecule type" value="Genomic_DNA"/>
</dbReference>
<accession>A0ABU8MVN7</accession>
<sequence length="270" mass="29416">MTGPNPSSGTLSFVGTATCLLECAGMRVLTDPNFLHRGQRAWLGHGLVSTRLTDPAWEPEELTPIDAVVLSHLHGDHWDRESRRRLPRSTPIVTTRHASRRLQTRHGFPRAIGLATWESHTLAGPDGATCTVTALPGRHALGPVERLLPPVMGSLLEFRAPGGRTAARIYLSGDTLVFDGLRAIREHVGEVDRAVLHLGGTTLPGGMMVTMDGRQGADALEIVAPRRATPVHYDDYTVFRSPLADFVAEVERRGWADRVDLVARGDTIPL</sequence>
<protein>
    <submittedName>
        <fullName evidence="2">MBL fold metallo-hydrolase</fullName>
    </submittedName>
</protein>
<evidence type="ECO:0000313" key="3">
    <source>
        <dbReference type="Proteomes" id="UP001385809"/>
    </source>
</evidence>
<name>A0ABU8MVN7_9PSEU</name>
<dbReference type="Pfam" id="PF12706">
    <property type="entry name" value="Lactamase_B_2"/>
    <property type="match status" value="1"/>
</dbReference>